<dbReference type="EMBL" id="JBHSPX010000009">
    <property type="protein sequence ID" value="MFC6067017.1"/>
    <property type="molecule type" value="Genomic_DNA"/>
</dbReference>
<feature type="domain" description="HTH cro/C1-type" evidence="2">
    <location>
        <begin position="88"/>
        <end position="143"/>
    </location>
</feature>
<comment type="caution">
    <text evidence="3">The sequence shown here is derived from an EMBL/GenBank/DDBJ whole genome shotgun (WGS) entry which is preliminary data.</text>
</comment>
<dbReference type="Pfam" id="PF01381">
    <property type="entry name" value="HTH_3"/>
    <property type="match status" value="1"/>
</dbReference>
<accession>A0ABW1MWI8</accession>
<name>A0ABW1MWI8_9ACTN</name>
<evidence type="ECO:0000313" key="3">
    <source>
        <dbReference type="EMBL" id="MFC6067017.1"/>
    </source>
</evidence>
<gene>
    <name evidence="3" type="ORF">ACFP4F_31360</name>
</gene>
<dbReference type="Proteomes" id="UP001596139">
    <property type="component" value="Unassembled WGS sequence"/>
</dbReference>
<dbReference type="InterPro" id="IPR001387">
    <property type="entry name" value="Cro/C1-type_HTH"/>
</dbReference>
<evidence type="ECO:0000256" key="1">
    <source>
        <dbReference type="SAM" id="MobiDB-lite"/>
    </source>
</evidence>
<proteinExistence type="predicted"/>
<evidence type="ECO:0000313" key="4">
    <source>
        <dbReference type="Proteomes" id="UP001596139"/>
    </source>
</evidence>
<dbReference type="SUPFAM" id="SSF47413">
    <property type="entry name" value="lambda repressor-like DNA-binding domains"/>
    <property type="match status" value="1"/>
</dbReference>
<feature type="domain" description="HTH cro/C1-type" evidence="2">
    <location>
        <begin position="24"/>
        <end position="79"/>
    </location>
</feature>
<sequence length="308" mass="32796">MPTFLRFSEKRGPMPARHFDRGRLRAVRRAAELSQGDVAAGVGVATSSVAGWEADSPTSPDPEKLPALARVLGRDLDDLFPRTGLPDLADLRCDAGLYQKETSAILGTKSAGPVRGAERGERRLKDRYVAPLAAAYGVSEEELLRAQERSIAKAQDAEEETAEEGKAAAGGPPGSLAEKITFLLERSFPGQQKPPSDAEIAEAVDAHAEAHVASAEDVRALRTGEQTDAAPLVLEGLAAFFGVSPMYFQPDDAVARQVYEGLRLLSASRRGAVGRVRARGGAQGLPADVMSIVNDLVDELEQRDSGSR</sequence>
<reference evidence="4" key="1">
    <citation type="journal article" date="2019" name="Int. J. Syst. Evol. Microbiol.">
        <title>The Global Catalogue of Microorganisms (GCM) 10K type strain sequencing project: providing services to taxonomists for standard genome sequencing and annotation.</title>
        <authorList>
            <consortium name="The Broad Institute Genomics Platform"/>
            <consortium name="The Broad Institute Genome Sequencing Center for Infectious Disease"/>
            <person name="Wu L."/>
            <person name="Ma J."/>
        </authorList>
    </citation>
    <scope>NUCLEOTIDE SEQUENCE [LARGE SCALE GENOMIC DNA]</scope>
    <source>
        <strain evidence="4">CGMCC 1.15180</strain>
    </source>
</reference>
<keyword evidence="4" id="KW-1185">Reference proteome</keyword>
<dbReference type="SMART" id="SM00530">
    <property type="entry name" value="HTH_XRE"/>
    <property type="match status" value="2"/>
</dbReference>
<dbReference type="Gene3D" id="1.10.260.40">
    <property type="entry name" value="lambda repressor-like DNA-binding domains"/>
    <property type="match status" value="3"/>
</dbReference>
<organism evidence="3 4">
    <name type="scientific">Streptomyces ochraceiscleroticus</name>
    <dbReference type="NCBI Taxonomy" id="47761"/>
    <lineage>
        <taxon>Bacteria</taxon>
        <taxon>Bacillati</taxon>
        <taxon>Actinomycetota</taxon>
        <taxon>Actinomycetes</taxon>
        <taxon>Kitasatosporales</taxon>
        <taxon>Streptomycetaceae</taxon>
        <taxon>Streptomyces</taxon>
    </lineage>
</organism>
<protein>
    <submittedName>
        <fullName evidence="3">Helix-turn-helix domain-containing protein</fullName>
    </submittedName>
</protein>
<dbReference type="PROSITE" id="PS50943">
    <property type="entry name" value="HTH_CROC1"/>
    <property type="match status" value="2"/>
</dbReference>
<feature type="region of interest" description="Disordered" evidence="1">
    <location>
        <begin position="150"/>
        <end position="174"/>
    </location>
</feature>
<evidence type="ECO:0000259" key="2">
    <source>
        <dbReference type="PROSITE" id="PS50943"/>
    </source>
</evidence>
<dbReference type="InterPro" id="IPR010982">
    <property type="entry name" value="Lambda_DNA-bd_dom_sf"/>
</dbReference>
<dbReference type="CDD" id="cd00093">
    <property type="entry name" value="HTH_XRE"/>
    <property type="match status" value="1"/>
</dbReference>